<dbReference type="HOGENOM" id="CLU_086356_8_1_4"/>
<keyword evidence="3" id="KW-1003">Cell membrane</keyword>
<dbReference type="Pfam" id="PF04290">
    <property type="entry name" value="DctQ"/>
    <property type="match status" value="1"/>
</dbReference>
<dbReference type="PANTHER" id="PTHR35011:SF10">
    <property type="entry name" value="TRAP TRANSPORTER SMALL PERMEASE PROTEIN"/>
    <property type="match status" value="1"/>
</dbReference>
<accession>W0SF95</accession>
<comment type="subunit">
    <text evidence="9">The complex comprises the extracytoplasmic solute receptor protein and the two transmembrane proteins.</text>
</comment>
<keyword evidence="5 9" id="KW-0812">Transmembrane</keyword>
<protein>
    <recommendedName>
        <fullName evidence="9">TRAP transporter small permease protein</fullName>
    </recommendedName>
</protein>
<feature type="domain" description="Tripartite ATP-independent periplasmic transporters DctQ component" evidence="10">
    <location>
        <begin position="39"/>
        <end position="169"/>
    </location>
</feature>
<feature type="transmembrane region" description="Helical" evidence="9">
    <location>
        <begin position="102"/>
        <end position="124"/>
    </location>
</feature>
<evidence type="ECO:0000256" key="4">
    <source>
        <dbReference type="ARBA" id="ARBA00022519"/>
    </source>
</evidence>
<keyword evidence="7 9" id="KW-0472">Membrane</keyword>
<keyword evidence="6 9" id="KW-1133">Transmembrane helix</keyword>
<keyword evidence="4 9" id="KW-0997">Cell inner membrane</keyword>
<dbReference type="Proteomes" id="UP000031637">
    <property type="component" value="Chromosome"/>
</dbReference>
<comment type="subcellular location">
    <subcellularLocation>
        <location evidence="1 9">Cell inner membrane</location>
        <topology evidence="1 9">Multi-pass membrane protein</topology>
    </subcellularLocation>
</comment>
<evidence type="ECO:0000256" key="7">
    <source>
        <dbReference type="ARBA" id="ARBA00023136"/>
    </source>
</evidence>
<evidence type="ECO:0000256" key="2">
    <source>
        <dbReference type="ARBA" id="ARBA00022448"/>
    </source>
</evidence>
<dbReference type="InterPro" id="IPR055348">
    <property type="entry name" value="DctQ"/>
</dbReference>
<sequence length="174" mass="19237">MAEALFVDTEARPDALIGRVLHKLCRFFAICAGIMLILMALMSLTSIVGRSLFDKPILGDYELVQMMSAVAVTLSLPFCQMIRGHIIVDFFTTGLPRKVNRVFDILASLILAVAAFAFSWRIGIGMFDLRENGDASMLLNVPTWWGYAPMVLSFFLLGCAALYTAWVDFTGARA</sequence>
<evidence type="ECO:0000256" key="9">
    <source>
        <dbReference type="RuleBase" id="RU369079"/>
    </source>
</evidence>
<dbReference type="GO" id="GO:0015740">
    <property type="term" value="P:C4-dicarboxylate transport"/>
    <property type="evidence" value="ECO:0007669"/>
    <property type="project" value="TreeGrafter"/>
</dbReference>
<evidence type="ECO:0000256" key="3">
    <source>
        <dbReference type="ARBA" id="ARBA00022475"/>
    </source>
</evidence>
<organism evidence="11 12">
    <name type="scientific">Sulfuritalea hydrogenivorans sk43H</name>
    <dbReference type="NCBI Taxonomy" id="1223802"/>
    <lineage>
        <taxon>Bacteria</taxon>
        <taxon>Pseudomonadati</taxon>
        <taxon>Pseudomonadota</taxon>
        <taxon>Betaproteobacteria</taxon>
        <taxon>Nitrosomonadales</taxon>
        <taxon>Sterolibacteriaceae</taxon>
        <taxon>Sulfuritalea</taxon>
    </lineage>
</organism>
<evidence type="ECO:0000259" key="10">
    <source>
        <dbReference type="Pfam" id="PF04290"/>
    </source>
</evidence>
<dbReference type="KEGG" id="shd:SUTH_01632"/>
<dbReference type="InterPro" id="IPR007387">
    <property type="entry name" value="TRAP_DctQ"/>
</dbReference>
<evidence type="ECO:0000256" key="1">
    <source>
        <dbReference type="ARBA" id="ARBA00004429"/>
    </source>
</evidence>
<dbReference type="STRING" id="1223802.SUTH_01632"/>
<dbReference type="EMBL" id="AP012547">
    <property type="protein sequence ID" value="BAO29425.1"/>
    <property type="molecule type" value="Genomic_DNA"/>
</dbReference>
<evidence type="ECO:0000256" key="6">
    <source>
        <dbReference type="ARBA" id="ARBA00022989"/>
    </source>
</evidence>
<dbReference type="OrthoDB" id="6900059at2"/>
<dbReference type="PANTHER" id="PTHR35011">
    <property type="entry name" value="2,3-DIKETO-L-GULONATE TRAP TRANSPORTER SMALL PERMEASE PROTEIN YIAM"/>
    <property type="match status" value="1"/>
</dbReference>
<evidence type="ECO:0000313" key="12">
    <source>
        <dbReference type="Proteomes" id="UP000031637"/>
    </source>
</evidence>
<keyword evidence="12" id="KW-1185">Reference proteome</keyword>
<reference evidence="11 12" key="1">
    <citation type="journal article" date="2014" name="Syst. Appl. Microbiol.">
        <title>Complete genomes of freshwater sulfur oxidizers Sulfuricella denitrificans skB26 and Sulfuritalea hydrogenivorans sk43H: genetic insights into the sulfur oxidation pathway of betaproteobacteria.</title>
        <authorList>
            <person name="Watanabe T."/>
            <person name="Kojima H."/>
            <person name="Fukui M."/>
        </authorList>
    </citation>
    <scope>NUCLEOTIDE SEQUENCE [LARGE SCALE GENOMIC DNA]</scope>
    <source>
        <strain evidence="11">DSM22779</strain>
    </source>
</reference>
<evidence type="ECO:0000256" key="8">
    <source>
        <dbReference type="ARBA" id="ARBA00038436"/>
    </source>
</evidence>
<name>W0SF95_9PROT</name>
<dbReference type="AlphaFoldDB" id="W0SF95"/>
<feature type="transmembrane region" description="Helical" evidence="9">
    <location>
        <begin position="27"/>
        <end position="48"/>
    </location>
</feature>
<feature type="transmembrane region" description="Helical" evidence="9">
    <location>
        <begin position="144"/>
        <end position="166"/>
    </location>
</feature>
<evidence type="ECO:0000313" key="11">
    <source>
        <dbReference type="EMBL" id="BAO29425.1"/>
    </source>
</evidence>
<proteinExistence type="inferred from homology"/>
<dbReference type="GO" id="GO:0005886">
    <property type="term" value="C:plasma membrane"/>
    <property type="evidence" value="ECO:0007669"/>
    <property type="project" value="UniProtKB-SubCell"/>
</dbReference>
<evidence type="ECO:0000256" key="5">
    <source>
        <dbReference type="ARBA" id="ARBA00022692"/>
    </source>
</evidence>
<dbReference type="GO" id="GO:0022857">
    <property type="term" value="F:transmembrane transporter activity"/>
    <property type="evidence" value="ECO:0007669"/>
    <property type="project" value="UniProtKB-UniRule"/>
</dbReference>
<dbReference type="RefSeq" id="WP_041098414.1">
    <property type="nucleotide sequence ID" value="NZ_AP012547.1"/>
</dbReference>
<keyword evidence="2 9" id="KW-0813">Transport</keyword>
<comment type="similarity">
    <text evidence="8 9">Belongs to the TRAP transporter small permease family.</text>
</comment>
<comment type="function">
    <text evidence="9">Part of the tripartite ATP-independent periplasmic (TRAP) transport system.</text>
</comment>
<feature type="transmembrane region" description="Helical" evidence="9">
    <location>
        <begin position="63"/>
        <end position="82"/>
    </location>
</feature>
<gene>
    <name evidence="11" type="ORF">SUTH_01632</name>
</gene>